<sequence length="860" mass="98321">MNLLNKCIILTLCILLIENGFCGSNQKMFEKSNLGIQIALNDELNGLDSVQILQKLLNEKSEPANFDQYESASGSDQTKVGEKPNSDLKAHHPYSESNLGISNALNDGLSALVEQKPNSDQNDHHYQSSASGSSHEAKGEHGTSKKLEKIDENVESVQTNIENVEQSESMTDLDAASDKKMNGMEEETAFSAKNELDALPPKFGTYSHGTPTAAGKKMKQKQKHKSVTCQKKLDERKKKWLKMKMKQPAAKKHSSSEEMVVIPTNLPFGEAEEEEESELYEQTPFISASLGTDNLMRLFQIQFCDEAISINLEEKKGVKGDQLLAGAIRLGLRNAFCFSFFNSLNLPSTFELKLGTEEEEFNNKYNHRAFYFHHMLYDAKVEPISKSVNNGTFDLVFRAPYVFKALRAVFDYRSATVTGEELIQSLAEKPLKMFQNPAQSGAKFLQTSDGQFFIKSTDSIELQFFDTFLFERTRSYDDGPIDFYVGAVWYYYEYLRSQILGKKHSLLPKFYALFDLENIQSSEKQSFIMINNIFPSNFPKIHYKFDLKGASMNRKVLKSKDDNPAHKTCRDLDFFRYNPEDKDGTMLEGLFRHGICIEAKHHEQLAKTLENDTLFLKSHNITDYSLLLGVHFIDNEKLPAEWRGELPFGVLRGTCDNCKNPFRNKYENDQKLLLSIGIIDTLQTYDFFRRCENAYKSSKSLFIQSEGFLFPPSTRRKYRPNSVKKPNVYRKRFLDAILNVVLRKDCGATFTVDGDEQDEHYSAEEDESEELFIFRAKKMEESDQQTDQSTTLISPSKKKKHRQLLSKQIKQDIVEDLKKLDLMNVSSIFSKKKNYSKFGSFGTKTVDRAASVPVDFREHE</sequence>
<feature type="compositionally biased region" description="Polar residues" evidence="2">
    <location>
        <begin position="68"/>
        <end position="78"/>
    </location>
</feature>
<feature type="domain" description="PIPK" evidence="4">
    <location>
        <begin position="324"/>
        <end position="741"/>
    </location>
</feature>
<dbReference type="SMART" id="SM00330">
    <property type="entry name" value="PIPKc"/>
    <property type="match status" value="1"/>
</dbReference>
<feature type="region of interest" description="Disordered" evidence="2">
    <location>
        <begin position="115"/>
        <end position="150"/>
    </location>
</feature>
<feature type="compositionally biased region" description="Polar residues" evidence="2">
    <location>
        <begin position="785"/>
        <end position="794"/>
    </location>
</feature>
<dbReference type="GO" id="GO:0046854">
    <property type="term" value="P:phosphatidylinositol phosphate biosynthetic process"/>
    <property type="evidence" value="ECO:0007669"/>
    <property type="project" value="TreeGrafter"/>
</dbReference>
<dbReference type="PANTHER" id="PTHR23086">
    <property type="entry name" value="PHOSPHATIDYLINOSITOL-4-PHOSPHATE 5-KINASE"/>
    <property type="match status" value="1"/>
</dbReference>
<name>A0A914IF51_GLORO</name>
<feature type="region of interest" description="Disordered" evidence="2">
    <location>
        <begin position="210"/>
        <end position="229"/>
    </location>
</feature>
<evidence type="ECO:0000256" key="3">
    <source>
        <dbReference type="SAM" id="SignalP"/>
    </source>
</evidence>
<evidence type="ECO:0000313" key="5">
    <source>
        <dbReference type="Proteomes" id="UP000887572"/>
    </source>
</evidence>
<protein>
    <submittedName>
        <fullName evidence="6">PIPK domain-containing protein</fullName>
    </submittedName>
</protein>
<dbReference type="Proteomes" id="UP000887572">
    <property type="component" value="Unplaced"/>
</dbReference>
<dbReference type="Gene3D" id="3.30.810.10">
    <property type="entry name" value="2-Layer Sandwich"/>
    <property type="match status" value="1"/>
</dbReference>
<evidence type="ECO:0000256" key="2">
    <source>
        <dbReference type="SAM" id="MobiDB-lite"/>
    </source>
</evidence>
<dbReference type="PANTHER" id="PTHR23086:SF101">
    <property type="entry name" value="LP03320P-RELATED"/>
    <property type="match status" value="1"/>
</dbReference>
<feature type="compositionally biased region" description="Basic residues" evidence="2">
    <location>
        <begin position="216"/>
        <end position="226"/>
    </location>
</feature>
<keyword evidence="1" id="KW-0067">ATP-binding</keyword>
<reference evidence="6" key="1">
    <citation type="submission" date="2022-11" db="UniProtKB">
        <authorList>
            <consortium name="WormBaseParasite"/>
        </authorList>
    </citation>
    <scope>IDENTIFICATION</scope>
</reference>
<dbReference type="SUPFAM" id="SSF56104">
    <property type="entry name" value="SAICAR synthase-like"/>
    <property type="match status" value="1"/>
</dbReference>
<proteinExistence type="predicted"/>
<dbReference type="InterPro" id="IPR027483">
    <property type="entry name" value="PInositol-4-P-4/5-kinase_C_sf"/>
</dbReference>
<keyword evidence="1" id="KW-0547">Nucleotide-binding</keyword>
<dbReference type="GO" id="GO:0016308">
    <property type="term" value="F:1-phosphatidylinositol-4-phosphate 5-kinase activity"/>
    <property type="evidence" value="ECO:0007669"/>
    <property type="project" value="TreeGrafter"/>
</dbReference>
<accession>A0A914IF51</accession>
<dbReference type="InterPro" id="IPR002498">
    <property type="entry name" value="PInositol-4-P-4/5-kinase_core"/>
</dbReference>
<dbReference type="AlphaFoldDB" id="A0A914IF51"/>
<keyword evidence="3" id="KW-0732">Signal</keyword>
<feature type="region of interest" description="Disordered" evidence="2">
    <location>
        <begin position="780"/>
        <end position="799"/>
    </location>
</feature>
<feature type="signal peptide" evidence="3">
    <location>
        <begin position="1"/>
        <end position="22"/>
    </location>
</feature>
<feature type="compositionally biased region" description="Basic and acidic residues" evidence="2">
    <location>
        <begin position="135"/>
        <end position="150"/>
    </location>
</feature>
<dbReference type="PROSITE" id="PS51455">
    <property type="entry name" value="PIPK"/>
    <property type="match status" value="1"/>
</dbReference>
<feature type="compositionally biased region" description="Basic and acidic residues" evidence="2">
    <location>
        <begin position="79"/>
        <end position="94"/>
    </location>
</feature>
<dbReference type="CDD" id="cd00139">
    <property type="entry name" value="PIPKc"/>
    <property type="match status" value="1"/>
</dbReference>
<dbReference type="InterPro" id="IPR027484">
    <property type="entry name" value="PInositol-4-P-5-kinase_N"/>
</dbReference>
<organism evidence="5 6">
    <name type="scientific">Globodera rostochiensis</name>
    <name type="common">Golden nematode worm</name>
    <name type="synonym">Heterodera rostochiensis</name>
    <dbReference type="NCBI Taxonomy" id="31243"/>
    <lineage>
        <taxon>Eukaryota</taxon>
        <taxon>Metazoa</taxon>
        <taxon>Ecdysozoa</taxon>
        <taxon>Nematoda</taxon>
        <taxon>Chromadorea</taxon>
        <taxon>Rhabditida</taxon>
        <taxon>Tylenchina</taxon>
        <taxon>Tylenchomorpha</taxon>
        <taxon>Tylenchoidea</taxon>
        <taxon>Heteroderidae</taxon>
        <taxon>Heteroderinae</taxon>
        <taxon>Globodera</taxon>
    </lineage>
</organism>
<dbReference type="Pfam" id="PF01504">
    <property type="entry name" value="PIP5K"/>
    <property type="match status" value="2"/>
</dbReference>
<dbReference type="GO" id="GO:0005524">
    <property type="term" value="F:ATP binding"/>
    <property type="evidence" value="ECO:0007669"/>
    <property type="project" value="UniProtKB-UniRule"/>
</dbReference>
<evidence type="ECO:0000259" key="4">
    <source>
        <dbReference type="PROSITE" id="PS51455"/>
    </source>
</evidence>
<keyword evidence="1" id="KW-0808">Transferase</keyword>
<dbReference type="InterPro" id="IPR023610">
    <property type="entry name" value="PInositol-4/5-P-5/4-kinase"/>
</dbReference>
<evidence type="ECO:0000256" key="1">
    <source>
        <dbReference type="PROSITE-ProRule" id="PRU00781"/>
    </source>
</evidence>
<feature type="chain" id="PRO_5038046032" evidence="3">
    <location>
        <begin position="23"/>
        <end position="860"/>
    </location>
</feature>
<feature type="region of interest" description="Disordered" evidence="2">
    <location>
        <begin position="64"/>
        <end position="101"/>
    </location>
</feature>
<evidence type="ECO:0000313" key="6">
    <source>
        <dbReference type="WBParaSite" id="Gr19_v10_g9659.t2"/>
    </source>
</evidence>
<keyword evidence="5" id="KW-1185">Reference proteome</keyword>
<dbReference type="Gene3D" id="3.30.800.10">
    <property type="entry name" value="Phosphatidylinositol Phosphate Kinase II Beta"/>
    <property type="match status" value="1"/>
</dbReference>
<dbReference type="GO" id="GO:0005886">
    <property type="term" value="C:plasma membrane"/>
    <property type="evidence" value="ECO:0007669"/>
    <property type="project" value="TreeGrafter"/>
</dbReference>
<keyword evidence="1" id="KW-0418">Kinase</keyword>
<dbReference type="WBParaSite" id="Gr19_v10_g9659.t2">
    <property type="protein sequence ID" value="Gr19_v10_g9659.t2"/>
    <property type="gene ID" value="Gr19_v10_g9659"/>
</dbReference>